<gene>
    <name evidence="2" type="ORF">AXW67_06990</name>
</gene>
<evidence type="ECO:0000313" key="2">
    <source>
        <dbReference type="EMBL" id="OAF17860.1"/>
    </source>
</evidence>
<proteinExistence type="predicted"/>
<dbReference type="RefSeq" id="WP_063678105.1">
    <property type="nucleotide sequence ID" value="NZ_LSEF01000040.1"/>
</dbReference>
<evidence type="ECO:0000256" key="1">
    <source>
        <dbReference type="SAM" id="MobiDB-lite"/>
    </source>
</evidence>
<protein>
    <submittedName>
        <fullName evidence="2">Uncharacterized protein</fullName>
    </submittedName>
</protein>
<dbReference type="AlphaFoldDB" id="A0A176ZB93"/>
<organism evidence="2 3">
    <name type="scientific">Bradyrhizobium neotropicale</name>
    <dbReference type="NCBI Taxonomy" id="1497615"/>
    <lineage>
        <taxon>Bacteria</taxon>
        <taxon>Pseudomonadati</taxon>
        <taxon>Pseudomonadota</taxon>
        <taxon>Alphaproteobacteria</taxon>
        <taxon>Hyphomicrobiales</taxon>
        <taxon>Nitrobacteraceae</taxon>
        <taxon>Bradyrhizobium</taxon>
    </lineage>
</organism>
<reference evidence="2 3" key="1">
    <citation type="submission" date="2016-02" db="EMBL/GenBank/DDBJ databases">
        <title>Draft genome sequence of the strain BR 10247T Bradyrhizobium neotropicale isolated from nodules of Centrolobium paraense.</title>
        <authorList>
            <person name="Simoes-Araujo J.L."/>
            <person name="Barauna A.C."/>
            <person name="Silva K."/>
            <person name="Zilli J.E."/>
        </authorList>
    </citation>
    <scope>NUCLEOTIDE SEQUENCE [LARGE SCALE GENOMIC DNA]</scope>
    <source>
        <strain evidence="2 3">BR 10247</strain>
    </source>
</reference>
<feature type="region of interest" description="Disordered" evidence="1">
    <location>
        <begin position="19"/>
        <end position="44"/>
    </location>
</feature>
<dbReference type="EMBL" id="LSEF01000040">
    <property type="protein sequence ID" value="OAF17860.1"/>
    <property type="molecule type" value="Genomic_DNA"/>
</dbReference>
<dbReference type="Proteomes" id="UP000077173">
    <property type="component" value="Unassembled WGS sequence"/>
</dbReference>
<comment type="caution">
    <text evidence="2">The sequence shown here is derived from an EMBL/GenBank/DDBJ whole genome shotgun (WGS) entry which is preliminary data.</text>
</comment>
<evidence type="ECO:0000313" key="3">
    <source>
        <dbReference type="Proteomes" id="UP000077173"/>
    </source>
</evidence>
<accession>A0A176ZB93</accession>
<keyword evidence="3" id="KW-1185">Reference proteome</keyword>
<name>A0A176ZB93_9BRAD</name>
<sequence>MSNVIDFRSASARRETCLPPENVQPLEPRVSGRQLAGRKRNPLRHPCNRVSNAVTIAGKLQRGEALRAHPFLDDVAILWEGVEAARLLLAELFELAVKHGGEQQQ</sequence>
<dbReference type="GeneID" id="32587225"/>